<organism evidence="1 2">
    <name type="scientific">Cyclobacterium amurskyense</name>
    <dbReference type="NCBI Taxonomy" id="320787"/>
    <lineage>
        <taxon>Bacteria</taxon>
        <taxon>Pseudomonadati</taxon>
        <taxon>Bacteroidota</taxon>
        <taxon>Cytophagia</taxon>
        <taxon>Cytophagales</taxon>
        <taxon>Cyclobacteriaceae</taxon>
        <taxon>Cyclobacterium</taxon>
    </lineage>
</organism>
<proteinExistence type="predicted"/>
<dbReference type="RefSeq" id="WP_048642130.1">
    <property type="nucleotide sequence ID" value="NZ_CP012040.1"/>
</dbReference>
<name>A0A0H4PTY2_9BACT</name>
<protein>
    <submittedName>
        <fullName evidence="1">Uncharacterized protein</fullName>
    </submittedName>
</protein>
<sequence>MRQLFIIFTLISFNACSQDKQKNDIEVYELPERIQYVNNPNSNDSLCISEIERAKKDINNGKIVFTQSAGFLFGDIRYERELRELCKENGLVFEFDLIGCVVFEHQTQGCYGDYMDKVIIDKYGIDFKENLHKEADSLFLSRTQSENKIVEYWDCDERPRLPNENKRTSDYIPSITVDSLDIKEKKGNYGGWPFFDLGFTVEKDSTISGFYSRNFVAQLEENEEYKNELFEIAVTHIKTKYSTWVPGKVNGVPVRAKNNVRIFIKKRIKNAT</sequence>
<dbReference type="AlphaFoldDB" id="A0A0H4PTY2"/>
<evidence type="ECO:0000313" key="1">
    <source>
        <dbReference type="EMBL" id="AKP51827.1"/>
    </source>
</evidence>
<dbReference type="STRING" id="320787.CA2015_2411"/>
<evidence type="ECO:0000313" key="2">
    <source>
        <dbReference type="Proteomes" id="UP000036520"/>
    </source>
</evidence>
<dbReference type="EMBL" id="CP012040">
    <property type="protein sequence ID" value="AKP51827.1"/>
    <property type="molecule type" value="Genomic_DNA"/>
</dbReference>
<dbReference type="KEGG" id="camu:CA2015_2411"/>
<accession>A0A0H4PTY2</accession>
<keyword evidence="2" id="KW-1185">Reference proteome</keyword>
<dbReference type="OrthoDB" id="834994at2"/>
<gene>
    <name evidence="1" type="ORF">CA2015_2411</name>
</gene>
<dbReference type="Proteomes" id="UP000036520">
    <property type="component" value="Chromosome"/>
</dbReference>
<reference evidence="1 2" key="1">
    <citation type="submission" date="2015-07" db="EMBL/GenBank/DDBJ databases">
        <authorList>
            <person name="Kim K.M."/>
        </authorList>
    </citation>
    <scope>NUCLEOTIDE SEQUENCE [LARGE SCALE GENOMIC DNA]</scope>
    <source>
        <strain evidence="1 2">KCTC 12363</strain>
    </source>
</reference>